<dbReference type="Pfam" id="PF03807">
    <property type="entry name" value="F420_oxidored"/>
    <property type="match status" value="1"/>
</dbReference>
<dbReference type="GO" id="GO:0004735">
    <property type="term" value="F:pyrroline-5-carboxylate reductase activity"/>
    <property type="evidence" value="ECO:0007669"/>
    <property type="project" value="UniProtKB-EC"/>
</dbReference>
<dbReference type="Gene3D" id="3.40.50.720">
    <property type="entry name" value="NAD(P)-binding Rossmann-like Domain"/>
    <property type="match status" value="1"/>
</dbReference>
<evidence type="ECO:0000256" key="14">
    <source>
        <dbReference type="ARBA" id="ARBA00052690"/>
    </source>
</evidence>
<comment type="pathway">
    <text evidence="2 16">Amino-acid biosynthesis; L-proline biosynthesis; L-proline from L-glutamate 5-semialdehyde: step 1/1.</text>
</comment>
<evidence type="ECO:0000256" key="9">
    <source>
        <dbReference type="ARBA" id="ARBA00022857"/>
    </source>
</evidence>
<keyword evidence="6" id="KW-0963">Cytoplasm</keyword>
<dbReference type="InterPro" id="IPR028939">
    <property type="entry name" value="P5C_Rdtase_cat_N"/>
</dbReference>
<dbReference type="PROSITE" id="PS00521">
    <property type="entry name" value="P5CR"/>
    <property type="match status" value="1"/>
</dbReference>
<feature type="domain" description="Pyrroline-5-carboxylate reductase catalytic N-terminal" evidence="17">
    <location>
        <begin position="5"/>
        <end position="100"/>
    </location>
</feature>
<feature type="binding site" evidence="15">
    <location>
        <position position="58"/>
    </location>
    <ligand>
        <name>NADPH</name>
        <dbReference type="ChEBI" id="CHEBI:57783"/>
    </ligand>
</feature>
<dbReference type="SUPFAM" id="SSF51735">
    <property type="entry name" value="NAD(P)-binding Rossmann-fold domains"/>
    <property type="match status" value="1"/>
</dbReference>
<dbReference type="EnsemblMetazoa" id="CLYHEMT002794.3">
    <property type="protein sequence ID" value="CLYHEMP002794.3"/>
    <property type="gene ID" value="CLYHEMG002794"/>
</dbReference>
<dbReference type="Pfam" id="PF14748">
    <property type="entry name" value="P5CR_dimer"/>
    <property type="match status" value="1"/>
</dbReference>
<evidence type="ECO:0000256" key="1">
    <source>
        <dbReference type="ARBA" id="ARBA00004496"/>
    </source>
</evidence>
<evidence type="ECO:0000256" key="7">
    <source>
        <dbReference type="ARBA" id="ARBA00022605"/>
    </source>
</evidence>
<proteinExistence type="inferred from homology"/>
<dbReference type="OrthoDB" id="10263291at2759"/>
<evidence type="ECO:0000256" key="12">
    <source>
        <dbReference type="ARBA" id="ARBA00049975"/>
    </source>
</evidence>
<dbReference type="HAMAP" id="MF_01925">
    <property type="entry name" value="P5C_reductase"/>
    <property type="match status" value="1"/>
</dbReference>
<dbReference type="AlphaFoldDB" id="A0A7M5UR27"/>
<dbReference type="GO" id="GO:0055129">
    <property type="term" value="P:L-proline biosynthetic process"/>
    <property type="evidence" value="ECO:0007669"/>
    <property type="project" value="UniProtKB-UniPathway"/>
</dbReference>
<evidence type="ECO:0000256" key="13">
    <source>
        <dbReference type="ARBA" id="ARBA00050547"/>
    </source>
</evidence>
<evidence type="ECO:0000256" key="16">
    <source>
        <dbReference type="RuleBase" id="RU003903"/>
    </source>
</evidence>
<dbReference type="RefSeq" id="XP_066930417.1">
    <property type="nucleotide sequence ID" value="XM_067074316.1"/>
</dbReference>
<comment type="function">
    <text evidence="12">Oxidoreductase that catalyzes the last step in proline biosynthesis, which corresponds to the reduction of pyrroline-5-carboxylate (P5C) to L-proline using NAD(P)H. Proline is synthesized from either glutamate or ornithine; both are converted to P5C, and then to proline via pyrroline-5-carboxylate reductases (PYCRs). PYCR3 is exclusively linked to the biosynthesis of proline from ornithine.</text>
</comment>
<dbReference type="EnsemblMetazoa" id="CLYHEMT002794.1">
    <property type="protein sequence ID" value="CLYHEMP002794.1"/>
    <property type="gene ID" value="CLYHEMG002794"/>
</dbReference>
<keyword evidence="20" id="KW-1185">Reference proteome</keyword>
<keyword evidence="8 16" id="KW-0641">Proline biosynthesis</keyword>
<dbReference type="FunFam" id="3.40.50.720:FF:000190">
    <property type="entry name" value="Pyrroline-5-carboxylate reductase"/>
    <property type="match status" value="1"/>
</dbReference>
<dbReference type="InterPro" id="IPR029036">
    <property type="entry name" value="P5CR_dimer"/>
</dbReference>
<keyword evidence="7 16" id="KW-0028">Amino-acid biosynthesis</keyword>
<comment type="subcellular location">
    <subcellularLocation>
        <location evidence="1">Cytoplasm</location>
    </subcellularLocation>
</comment>
<evidence type="ECO:0000256" key="10">
    <source>
        <dbReference type="ARBA" id="ARBA00023002"/>
    </source>
</evidence>
<comment type="similarity">
    <text evidence="3 16">Belongs to the pyrroline-5-carboxylate reductase family.</text>
</comment>
<evidence type="ECO:0000256" key="8">
    <source>
        <dbReference type="ARBA" id="ARBA00022650"/>
    </source>
</evidence>
<dbReference type="InterPro" id="IPR053790">
    <property type="entry name" value="P5CR-like_CS"/>
</dbReference>
<evidence type="ECO:0000256" key="2">
    <source>
        <dbReference type="ARBA" id="ARBA00005205"/>
    </source>
</evidence>
<evidence type="ECO:0000256" key="3">
    <source>
        <dbReference type="ARBA" id="ARBA00005525"/>
    </source>
</evidence>
<dbReference type="PANTHER" id="PTHR11645:SF0">
    <property type="entry name" value="PYRROLINE-5-CARBOXYLATE REDUCTASE 3"/>
    <property type="match status" value="1"/>
</dbReference>
<dbReference type="FunFam" id="1.10.3730.10:FF:000001">
    <property type="entry name" value="Pyrroline-5-carboxylate reductase"/>
    <property type="match status" value="1"/>
</dbReference>
<dbReference type="InterPro" id="IPR008927">
    <property type="entry name" value="6-PGluconate_DH-like_C_sf"/>
</dbReference>
<keyword evidence="10 16" id="KW-0560">Oxidoreductase</keyword>
<dbReference type="Proteomes" id="UP000594262">
    <property type="component" value="Unplaced"/>
</dbReference>
<dbReference type="EC" id="1.5.1.2" evidence="4 16"/>
<keyword evidence="9 15" id="KW-0521">NADP</keyword>
<dbReference type="InterPro" id="IPR000304">
    <property type="entry name" value="Pyrroline-COOH_reductase"/>
</dbReference>
<accession>A0A7M5UR27</accession>
<evidence type="ECO:0000259" key="18">
    <source>
        <dbReference type="Pfam" id="PF14748"/>
    </source>
</evidence>
<comment type="subunit">
    <text evidence="11">Homodecamer; composed of 5 homodimers.</text>
</comment>
<dbReference type="UniPathway" id="UPA00098">
    <property type="reaction ID" value="UER00361"/>
</dbReference>
<comment type="catalytic activity">
    <reaction evidence="14 16">
        <text>L-proline + NADP(+) = (S)-1-pyrroline-5-carboxylate + NADPH + 2 H(+)</text>
        <dbReference type="Rhea" id="RHEA:14109"/>
        <dbReference type="ChEBI" id="CHEBI:15378"/>
        <dbReference type="ChEBI" id="CHEBI:17388"/>
        <dbReference type="ChEBI" id="CHEBI:57783"/>
        <dbReference type="ChEBI" id="CHEBI:58349"/>
        <dbReference type="ChEBI" id="CHEBI:60039"/>
        <dbReference type="EC" id="1.5.1.2"/>
    </reaction>
</comment>
<comment type="catalytic activity">
    <reaction evidence="13">
        <text>L-proline + NAD(+) = (S)-1-pyrroline-5-carboxylate + NADH + 2 H(+)</text>
        <dbReference type="Rhea" id="RHEA:14105"/>
        <dbReference type="ChEBI" id="CHEBI:15378"/>
        <dbReference type="ChEBI" id="CHEBI:17388"/>
        <dbReference type="ChEBI" id="CHEBI:57540"/>
        <dbReference type="ChEBI" id="CHEBI:57945"/>
        <dbReference type="ChEBI" id="CHEBI:60039"/>
        <dbReference type="EC" id="1.5.1.2"/>
    </reaction>
</comment>
<evidence type="ECO:0000256" key="4">
    <source>
        <dbReference type="ARBA" id="ARBA00012855"/>
    </source>
</evidence>
<evidence type="ECO:0000256" key="11">
    <source>
        <dbReference type="ARBA" id="ARBA00038523"/>
    </source>
</evidence>
<dbReference type="Gene3D" id="1.10.3730.10">
    <property type="entry name" value="ProC C-terminal domain-like"/>
    <property type="match status" value="1"/>
</dbReference>
<evidence type="ECO:0000256" key="15">
    <source>
        <dbReference type="PIRSR" id="PIRSR000193-1"/>
    </source>
</evidence>
<protein>
    <recommendedName>
        <fullName evidence="5 16">Pyrroline-5-carboxylate reductase</fullName>
        <ecNumber evidence="4 16">1.5.1.2</ecNumber>
    </recommendedName>
</protein>
<evidence type="ECO:0000256" key="6">
    <source>
        <dbReference type="ARBA" id="ARBA00022490"/>
    </source>
</evidence>
<dbReference type="SUPFAM" id="SSF48179">
    <property type="entry name" value="6-phosphogluconate dehydrogenase C-terminal domain-like"/>
    <property type="match status" value="1"/>
</dbReference>
<sequence>MDDKKVGFIGAGNMAYAIGKALVSSGVIKAGNIMASARTRTRLDACWKDLGTKSTLDNEDVVKFADIIFLSVKPHLICDVIKQIKQSSGPAKLFISVAAGITIATMNETFGVPTRIVRTMPNTPCMVECGVIVYALSSECLPSDGEMIKTMLDPIGLIEEVPEKQIDSVTSLMGCSIAWYQMVIEAMADGGVKNGVPRALAYKMAAKSMEGSAKLVLETGNAPGVLKDQVTSPGGSTICGLYELEQSGIRGAFMKAVDAATKRNQDLGKK</sequence>
<evidence type="ECO:0000313" key="19">
    <source>
        <dbReference type="EnsemblMetazoa" id="CLYHEMP002794.1"/>
    </source>
</evidence>
<dbReference type="InterPro" id="IPR036291">
    <property type="entry name" value="NAD(P)-bd_dom_sf"/>
</dbReference>
<dbReference type="PIRSF" id="PIRSF000193">
    <property type="entry name" value="Pyrrol-5-carb_rd"/>
    <property type="match status" value="1"/>
</dbReference>
<evidence type="ECO:0000313" key="20">
    <source>
        <dbReference type="Proteomes" id="UP000594262"/>
    </source>
</evidence>
<dbReference type="PANTHER" id="PTHR11645">
    <property type="entry name" value="PYRROLINE-5-CARBOXYLATE REDUCTASE"/>
    <property type="match status" value="1"/>
</dbReference>
<name>A0A7M5UR27_9CNID</name>
<evidence type="ECO:0000256" key="5">
    <source>
        <dbReference type="ARBA" id="ARBA00021413"/>
    </source>
</evidence>
<evidence type="ECO:0000259" key="17">
    <source>
        <dbReference type="Pfam" id="PF03807"/>
    </source>
</evidence>
<dbReference type="GeneID" id="136817966"/>
<organism evidence="19 20">
    <name type="scientific">Clytia hemisphaerica</name>
    <dbReference type="NCBI Taxonomy" id="252671"/>
    <lineage>
        <taxon>Eukaryota</taxon>
        <taxon>Metazoa</taxon>
        <taxon>Cnidaria</taxon>
        <taxon>Hydrozoa</taxon>
        <taxon>Hydroidolina</taxon>
        <taxon>Leptothecata</taxon>
        <taxon>Obeliida</taxon>
        <taxon>Clytiidae</taxon>
        <taxon>Clytia</taxon>
    </lineage>
</organism>
<dbReference type="GO" id="GO:0005737">
    <property type="term" value="C:cytoplasm"/>
    <property type="evidence" value="ECO:0007669"/>
    <property type="project" value="UniProtKB-SubCell"/>
</dbReference>
<reference evidence="19" key="1">
    <citation type="submission" date="2021-01" db="UniProtKB">
        <authorList>
            <consortium name="EnsemblMetazoa"/>
        </authorList>
    </citation>
    <scope>IDENTIFICATION</scope>
</reference>
<feature type="binding site" evidence="15">
    <location>
        <begin position="9"/>
        <end position="14"/>
    </location>
    <ligand>
        <name>NADP(+)</name>
        <dbReference type="ChEBI" id="CHEBI:58349"/>
    </ligand>
</feature>
<feature type="domain" description="Pyrroline-5-carboxylate reductase dimerisation" evidence="18">
    <location>
        <begin position="163"/>
        <end position="266"/>
    </location>
</feature>
<dbReference type="NCBIfam" id="TIGR00112">
    <property type="entry name" value="proC"/>
    <property type="match status" value="1"/>
</dbReference>